<dbReference type="Proteomes" id="UP000612680">
    <property type="component" value="Chromosome"/>
</dbReference>
<dbReference type="SUPFAM" id="SSF55486">
    <property type="entry name" value="Metalloproteases ('zincins'), catalytic domain"/>
    <property type="match status" value="1"/>
</dbReference>
<organism evidence="2 3">
    <name type="scientific">Dyadobacter sandarakinus</name>
    <dbReference type="NCBI Taxonomy" id="2747268"/>
    <lineage>
        <taxon>Bacteria</taxon>
        <taxon>Pseudomonadati</taxon>
        <taxon>Bacteroidota</taxon>
        <taxon>Cytophagia</taxon>
        <taxon>Cytophagales</taxon>
        <taxon>Spirosomataceae</taxon>
        <taxon>Dyadobacter</taxon>
    </lineage>
</organism>
<accession>A0ABX7I9B9</accession>
<sequence>MMAKQILRINLPVLAIALLLCLVNVAWAQHQTFIQAINPQDIPSTQEVREYVTRLKRNPDLAAYYFIKLNPLASSQQDGVLQLDIPGRNRPVRAEVSHVEYYSDTEYEWIGKTDEDRGTVIVISKRGKVSAHISTPEGVYEILPAPSGMHCLHVIDPRVADDVGCATTSSDGKDHVNERIAADQVPQSGNQNAKLWPCQEVPTPRILVLYTPKALALVSSPAELASYADLSLAQFKSAIYNSGISSVAIPTIVGLAPINFVEDHNSLKDDILKLCTDPAAKNLRNQYQADLVIMYTDGMYGNGLARGASKTQTLKSDSSYSIVELWCTTSRKTFAHELGHLYGCRHDEDDSAQPTYAKGYNIKNGLGIVTDRTLMVAKNISDNQAQTRLLNFSNPNIQVSGRATGTANENNALRVSQSASIIAGFRPNPPPHPVAYVDGPTYVTSPGIKSYEVSYSCGVGSYSIVWDYSYDGVNYLASNITSDVFTWPFYQNQKIWLRATVSSGGLSVSAFISITAQMPSPYKTGNKAAIEQEGEDFIISPNPSAGNIAINYQLNVDADVSLEVLDHSRNVAATIQNSEMQHKGWHSKQWNSAQLSSGTYIIRLVKSGIATTQQILIAR</sequence>
<protein>
    <recommendedName>
        <fullName evidence="4">Por secretion system C-terminal sorting domain-containing protein</fullName>
    </recommendedName>
</protein>
<reference evidence="2 3" key="1">
    <citation type="submission" date="2020-06" db="EMBL/GenBank/DDBJ databases">
        <title>Dyadobacter sandarakinus sp. nov., isolated from the soil of the Arctic Yellow River Station.</title>
        <authorList>
            <person name="Zhang Y."/>
            <person name="Peng F."/>
        </authorList>
    </citation>
    <scope>NUCLEOTIDE SEQUENCE [LARGE SCALE GENOMIC DNA]</scope>
    <source>
        <strain evidence="2 3">Q3-56</strain>
    </source>
</reference>
<evidence type="ECO:0000256" key="1">
    <source>
        <dbReference type="SAM" id="SignalP"/>
    </source>
</evidence>
<name>A0ABX7I9B9_9BACT</name>
<dbReference type="Gene3D" id="2.60.40.4070">
    <property type="match status" value="1"/>
</dbReference>
<keyword evidence="1" id="KW-0732">Signal</keyword>
<evidence type="ECO:0008006" key="4">
    <source>
        <dbReference type="Google" id="ProtNLM"/>
    </source>
</evidence>
<feature type="signal peptide" evidence="1">
    <location>
        <begin position="1"/>
        <end position="28"/>
    </location>
</feature>
<feature type="chain" id="PRO_5045894629" description="Por secretion system C-terminal sorting domain-containing protein" evidence="1">
    <location>
        <begin position="29"/>
        <end position="619"/>
    </location>
</feature>
<keyword evidence="3" id="KW-1185">Reference proteome</keyword>
<dbReference type="EMBL" id="CP056775">
    <property type="protein sequence ID" value="QRR02704.1"/>
    <property type="molecule type" value="Genomic_DNA"/>
</dbReference>
<dbReference type="RefSeq" id="WP_204657918.1">
    <property type="nucleotide sequence ID" value="NZ_CP056775.1"/>
</dbReference>
<gene>
    <name evidence="2" type="ORF">HWI92_18180</name>
</gene>
<dbReference type="Pfam" id="PF13688">
    <property type="entry name" value="Reprolysin_5"/>
    <property type="match status" value="1"/>
</dbReference>
<dbReference type="InterPro" id="IPR024079">
    <property type="entry name" value="MetalloPept_cat_dom_sf"/>
</dbReference>
<dbReference type="Gene3D" id="3.40.390.10">
    <property type="entry name" value="Collagenase (Catalytic Domain)"/>
    <property type="match status" value="1"/>
</dbReference>
<proteinExistence type="predicted"/>
<evidence type="ECO:0000313" key="2">
    <source>
        <dbReference type="EMBL" id="QRR02704.1"/>
    </source>
</evidence>
<evidence type="ECO:0000313" key="3">
    <source>
        <dbReference type="Proteomes" id="UP000612680"/>
    </source>
</evidence>